<reference evidence="1 2" key="1">
    <citation type="submission" date="2019-04" db="EMBL/GenBank/DDBJ databases">
        <authorList>
            <person name="Li J."/>
        </authorList>
    </citation>
    <scope>NUCLEOTIDE SEQUENCE [LARGE SCALE GENOMIC DNA]</scope>
    <source>
        <strain evidence="1 2">KCTC 42687</strain>
    </source>
</reference>
<dbReference type="EMBL" id="SUNI01000015">
    <property type="protein sequence ID" value="TJZ90637.1"/>
    <property type="molecule type" value="Genomic_DNA"/>
</dbReference>
<sequence>MRKRLAAQINARKKQSVPADVESLDEDLKTVLKIQIGTLDRRSESVIAQEETSAAKAKLLRSIPGIGPVSAVMLIADRPELDGMTAGEVAAVPHYSGSMRGRRGDRRRAPSRAACVVHRRTCRHLSQSGSYAGRIAA</sequence>
<evidence type="ECO:0008006" key="3">
    <source>
        <dbReference type="Google" id="ProtNLM"/>
    </source>
</evidence>
<dbReference type="OrthoDB" id="8261795at2"/>
<gene>
    <name evidence="1" type="ORF">FA743_14685</name>
</gene>
<evidence type="ECO:0000313" key="2">
    <source>
        <dbReference type="Proteomes" id="UP000309747"/>
    </source>
</evidence>
<protein>
    <recommendedName>
        <fullName evidence="3">IS110 family transposase</fullName>
    </recommendedName>
</protein>
<name>A0A4U0R6U9_9RHOB</name>
<organism evidence="1 2">
    <name type="scientific">Paracoccus gahaiensis</name>
    <dbReference type="NCBI Taxonomy" id="1706839"/>
    <lineage>
        <taxon>Bacteria</taxon>
        <taxon>Pseudomonadati</taxon>
        <taxon>Pseudomonadota</taxon>
        <taxon>Alphaproteobacteria</taxon>
        <taxon>Rhodobacterales</taxon>
        <taxon>Paracoccaceae</taxon>
        <taxon>Paracoccus</taxon>
    </lineage>
</organism>
<evidence type="ECO:0000313" key="1">
    <source>
        <dbReference type="EMBL" id="TJZ90637.1"/>
    </source>
</evidence>
<dbReference type="Proteomes" id="UP000309747">
    <property type="component" value="Unassembled WGS sequence"/>
</dbReference>
<accession>A0A4U0R6U9</accession>
<comment type="caution">
    <text evidence="1">The sequence shown here is derived from an EMBL/GenBank/DDBJ whole genome shotgun (WGS) entry which is preliminary data.</text>
</comment>
<keyword evidence="2" id="KW-1185">Reference proteome</keyword>
<proteinExistence type="predicted"/>
<dbReference type="AlphaFoldDB" id="A0A4U0R6U9"/>